<feature type="domain" description="C2H2-type" evidence="10">
    <location>
        <begin position="70"/>
        <end position="97"/>
    </location>
</feature>
<protein>
    <submittedName>
        <fullName evidence="11">C2H2 type zinc finger domain protein</fullName>
    </submittedName>
</protein>
<feature type="compositionally biased region" description="Polar residues" evidence="8">
    <location>
        <begin position="394"/>
        <end position="413"/>
    </location>
</feature>
<evidence type="ECO:0000256" key="2">
    <source>
        <dbReference type="ARBA" id="ARBA00022833"/>
    </source>
</evidence>
<feature type="domain" description="Zn(2)-C6 fungal-type" evidence="9">
    <location>
        <begin position="114"/>
        <end position="143"/>
    </location>
</feature>
<evidence type="ECO:0000256" key="7">
    <source>
        <dbReference type="PROSITE-ProRule" id="PRU00042"/>
    </source>
</evidence>
<keyword evidence="5" id="KW-0804">Transcription</keyword>
<dbReference type="PROSITE" id="PS00463">
    <property type="entry name" value="ZN2_CY6_FUNGAL_1"/>
    <property type="match status" value="1"/>
</dbReference>
<feature type="compositionally biased region" description="Polar residues" evidence="8">
    <location>
        <begin position="158"/>
        <end position="181"/>
    </location>
</feature>
<keyword evidence="3" id="KW-0805">Transcription regulation</keyword>
<evidence type="ECO:0000256" key="3">
    <source>
        <dbReference type="ARBA" id="ARBA00023015"/>
    </source>
</evidence>
<dbReference type="EMBL" id="ML742240">
    <property type="protein sequence ID" value="KAE8146822.1"/>
    <property type="molecule type" value="Genomic_DNA"/>
</dbReference>
<dbReference type="InterPro" id="IPR036236">
    <property type="entry name" value="Znf_C2H2_sf"/>
</dbReference>
<reference evidence="11 12" key="1">
    <citation type="submission" date="2019-04" db="EMBL/GenBank/DDBJ databases">
        <title>Friends and foes A comparative genomics study of 23 Aspergillus species from section Flavi.</title>
        <authorList>
            <consortium name="DOE Joint Genome Institute"/>
            <person name="Kjaerbolling I."/>
            <person name="Vesth T."/>
            <person name="Frisvad J.C."/>
            <person name="Nybo J.L."/>
            <person name="Theobald S."/>
            <person name="Kildgaard S."/>
            <person name="Isbrandt T."/>
            <person name="Kuo A."/>
            <person name="Sato A."/>
            <person name="Lyhne E.K."/>
            <person name="Kogle M.E."/>
            <person name="Wiebenga A."/>
            <person name="Kun R.S."/>
            <person name="Lubbers R.J."/>
            <person name="Makela M.R."/>
            <person name="Barry K."/>
            <person name="Chovatia M."/>
            <person name="Clum A."/>
            <person name="Daum C."/>
            <person name="Haridas S."/>
            <person name="He G."/>
            <person name="LaButti K."/>
            <person name="Lipzen A."/>
            <person name="Mondo S."/>
            <person name="Riley R."/>
            <person name="Salamov A."/>
            <person name="Simmons B.A."/>
            <person name="Magnuson J.K."/>
            <person name="Henrissat B."/>
            <person name="Mortensen U.H."/>
            <person name="Larsen T.O."/>
            <person name="Devries R.P."/>
            <person name="Grigoriev I.V."/>
            <person name="Machida M."/>
            <person name="Baker S.E."/>
            <person name="Andersen M.R."/>
        </authorList>
    </citation>
    <scope>NUCLEOTIDE SEQUENCE [LARGE SCALE GENOMIC DNA]</scope>
    <source>
        <strain evidence="11 12">IBT 18842</strain>
    </source>
</reference>
<dbReference type="PANTHER" id="PTHR47660:SF7">
    <property type="entry name" value="TRANSCRIPTION FACTOR WITH C2H2 AND ZN(2)-CYS(6) DNA BINDING DOMAIN (EUROFUNG)"/>
    <property type="match status" value="1"/>
</dbReference>
<feature type="compositionally biased region" description="Basic and acidic residues" evidence="8">
    <location>
        <begin position="15"/>
        <end position="32"/>
    </location>
</feature>
<dbReference type="Gene3D" id="3.30.160.60">
    <property type="entry name" value="Classic Zinc Finger"/>
    <property type="match status" value="2"/>
</dbReference>
<dbReference type="PANTHER" id="PTHR47660">
    <property type="entry name" value="TRANSCRIPTION FACTOR WITH C2H2 AND ZN(2)-CYS(6) DNA BINDING DOMAIN (EUROFUNG)-RELATED-RELATED"/>
    <property type="match status" value="1"/>
</dbReference>
<evidence type="ECO:0000256" key="6">
    <source>
        <dbReference type="ARBA" id="ARBA00023242"/>
    </source>
</evidence>
<feature type="region of interest" description="Disordered" evidence="8">
    <location>
        <begin position="363"/>
        <end position="431"/>
    </location>
</feature>
<evidence type="ECO:0000256" key="8">
    <source>
        <dbReference type="SAM" id="MobiDB-lite"/>
    </source>
</evidence>
<feature type="compositionally biased region" description="Polar residues" evidence="8">
    <location>
        <begin position="420"/>
        <end position="431"/>
    </location>
</feature>
<sequence>MSAEDSDAGQVANLHKTEEENWSENKDHDHETQAVSTISSQTKCSICHSIFRRPEHLKRHFRSHTKEKPFECTQCGRHFSRTDTLHRHELSHHTLGPEGGKDRTHRITVKTFRACFKCAVARVRCSGGTPCVRCETRSLECQYPTERRSKAKARKDASQNQDTVNSTTHGQTLRHTLSPSADNPDVRLVHAEEQDLSPIPAYQLGQFQVQLSDTNASRTASDTRGRIKERPKNHLDNRQASEINNMILSDGNRMTDGTRNPFDSYTNMSIQQLYPQIPTSDIRATIPNGQENQFNPQFNSEIPGSNMGIDMTAAHHQLQLGFTPPFLDQSMASTLNWLSNDVLLDTTDERAVGNRLSSQSLQDGAIDNSLGQTTRLPPVISAEQQVRPSLRRSVYQSPSGNTSLGTDIETPSHTSRDVTRSSPQLGLSNDFHQMGNSYIDGGGARFPSYRRKHDLQSKPATFAGAQTQSQQVNSETSFSFPATQDMLSDETMNWQLEPTTYDRIYAAFLQLCCTDNFLYSKFETRNFPTAETLSHLIHMYFSSFQAVYPVLHAPTFDPNTCPWLLTLALSAIGCHAMGNGGRDGCAAAFHEFLRRAICVEKEKRYSTDTPLWLLQAMMLNCVGLLHGNDERARCSALNSFSELVNITTQERLLCATAKRKFGVQQKSPGAEWTTWIVDETRVRTGYFVWLLDCMLAYHFENRPLLSLDDGQAPMPSDERLWQASSADSWRQFYDKPTRQGDVSLYDAVLTLYIEKKLVPNIGEFGHILLIHALYHRMWEVGDYFHRPLSFWNPTAKKQSREAAIPTGSVWLPGIPSYSRWRNSACDCLDILHWAANSMIAKAAGLEHPTVLHLHEARIILLAPIREIRTLVTSLESGKVRWDERQKAIEWHYILRWMRHDQYKARLAIIHAGASLWYVRRYSTDAFHEPVAIFLAIITLWAYGLCHSDVFPQAEHQDGSNHKPPNDPAFFHIDRPCDDELVQLFVREGHAMKGNVTGVGDICAPEGPERILQVACDTFAGLVSWEISKRYTATLNNILQLMLRDKQQ</sequence>
<keyword evidence="1" id="KW-0479">Metal-binding</keyword>
<dbReference type="Gene3D" id="4.10.240.10">
    <property type="entry name" value="Zn(2)-C6 fungal-type DNA-binding domain"/>
    <property type="match status" value="1"/>
</dbReference>
<feature type="domain" description="C2H2-type" evidence="10">
    <location>
        <begin position="42"/>
        <end position="69"/>
    </location>
</feature>
<accession>A0A5N6TKE5</accession>
<evidence type="ECO:0000256" key="1">
    <source>
        <dbReference type="ARBA" id="ARBA00022723"/>
    </source>
</evidence>
<dbReference type="GO" id="GO:0003677">
    <property type="term" value="F:DNA binding"/>
    <property type="evidence" value="ECO:0007669"/>
    <property type="project" value="UniProtKB-KW"/>
</dbReference>
<evidence type="ECO:0000313" key="12">
    <source>
        <dbReference type="Proteomes" id="UP000325780"/>
    </source>
</evidence>
<dbReference type="CDD" id="cd00067">
    <property type="entry name" value="GAL4"/>
    <property type="match status" value="1"/>
</dbReference>
<dbReference type="InterPro" id="IPR007219">
    <property type="entry name" value="XnlR_reg_dom"/>
</dbReference>
<dbReference type="PROSITE" id="PS00028">
    <property type="entry name" value="ZINC_FINGER_C2H2_1"/>
    <property type="match status" value="2"/>
</dbReference>
<dbReference type="GO" id="GO:0000981">
    <property type="term" value="F:DNA-binding transcription factor activity, RNA polymerase II-specific"/>
    <property type="evidence" value="ECO:0007669"/>
    <property type="project" value="InterPro"/>
</dbReference>
<dbReference type="CDD" id="cd12148">
    <property type="entry name" value="fungal_TF_MHR"/>
    <property type="match status" value="1"/>
</dbReference>
<dbReference type="GO" id="GO:0009893">
    <property type="term" value="P:positive regulation of metabolic process"/>
    <property type="evidence" value="ECO:0007669"/>
    <property type="project" value="UniProtKB-ARBA"/>
</dbReference>
<dbReference type="PROSITE" id="PS50048">
    <property type="entry name" value="ZN2_CY6_FUNGAL_2"/>
    <property type="match status" value="1"/>
</dbReference>
<gene>
    <name evidence="11" type="ORF">BDV25DRAFT_161649</name>
</gene>
<dbReference type="GO" id="GO:0008270">
    <property type="term" value="F:zinc ion binding"/>
    <property type="evidence" value="ECO:0007669"/>
    <property type="project" value="UniProtKB-KW"/>
</dbReference>
<dbReference type="FunFam" id="3.30.160.60:FF:001719">
    <property type="entry name" value="C2H2 type zinc finger domain protein"/>
    <property type="match status" value="1"/>
</dbReference>
<dbReference type="Proteomes" id="UP000325780">
    <property type="component" value="Unassembled WGS sequence"/>
</dbReference>
<dbReference type="OrthoDB" id="654211at2759"/>
<keyword evidence="6" id="KW-0539">Nucleus</keyword>
<dbReference type="InterPro" id="IPR013087">
    <property type="entry name" value="Znf_C2H2_type"/>
</dbReference>
<evidence type="ECO:0000313" key="11">
    <source>
        <dbReference type="EMBL" id="KAE8146822.1"/>
    </source>
</evidence>
<evidence type="ECO:0000259" key="10">
    <source>
        <dbReference type="PROSITE" id="PS50157"/>
    </source>
</evidence>
<dbReference type="SUPFAM" id="SSF57667">
    <property type="entry name" value="beta-beta-alpha zinc fingers"/>
    <property type="match status" value="1"/>
</dbReference>
<dbReference type="GO" id="GO:0006351">
    <property type="term" value="P:DNA-templated transcription"/>
    <property type="evidence" value="ECO:0007669"/>
    <property type="project" value="InterPro"/>
</dbReference>
<dbReference type="SUPFAM" id="SSF57701">
    <property type="entry name" value="Zn2/Cys6 DNA-binding domain"/>
    <property type="match status" value="1"/>
</dbReference>
<keyword evidence="2" id="KW-0862">Zinc</keyword>
<feature type="region of interest" description="Disordered" evidence="8">
    <location>
        <begin position="145"/>
        <end position="183"/>
    </location>
</feature>
<evidence type="ECO:0000256" key="4">
    <source>
        <dbReference type="ARBA" id="ARBA00023125"/>
    </source>
</evidence>
<keyword evidence="12" id="KW-1185">Reference proteome</keyword>
<proteinExistence type="predicted"/>
<dbReference type="Pfam" id="PF00172">
    <property type="entry name" value="Zn_clus"/>
    <property type="match status" value="1"/>
</dbReference>
<dbReference type="SMART" id="SM00355">
    <property type="entry name" value="ZnF_C2H2"/>
    <property type="match status" value="2"/>
</dbReference>
<dbReference type="PROSITE" id="PS50157">
    <property type="entry name" value="ZINC_FINGER_C2H2_2"/>
    <property type="match status" value="2"/>
</dbReference>
<dbReference type="Pfam" id="PF04082">
    <property type="entry name" value="Fungal_trans"/>
    <property type="match status" value="1"/>
</dbReference>
<organism evidence="11 12">
    <name type="scientific">Aspergillus avenaceus</name>
    <dbReference type="NCBI Taxonomy" id="36643"/>
    <lineage>
        <taxon>Eukaryota</taxon>
        <taxon>Fungi</taxon>
        <taxon>Dikarya</taxon>
        <taxon>Ascomycota</taxon>
        <taxon>Pezizomycotina</taxon>
        <taxon>Eurotiomycetes</taxon>
        <taxon>Eurotiomycetidae</taxon>
        <taxon>Eurotiales</taxon>
        <taxon>Aspergillaceae</taxon>
        <taxon>Aspergillus</taxon>
        <taxon>Aspergillus subgen. Circumdati</taxon>
    </lineage>
</organism>
<dbReference type="SMART" id="SM00066">
    <property type="entry name" value="GAL4"/>
    <property type="match status" value="1"/>
</dbReference>
<dbReference type="InterPro" id="IPR001138">
    <property type="entry name" value="Zn2Cys6_DnaBD"/>
</dbReference>
<evidence type="ECO:0000259" key="9">
    <source>
        <dbReference type="PROSITE" id="PS50048"/>
    </source>
</evidence>
<evidence type="ECO:0000256" key="5">
    <source>
        <dbReference type="ARBA" id="ARBA00023163"/>
    </source>
</evidence>
<feature type="region of interest" description="Disordered" evidence="8">
    <location>
        <begin position="1"/>
        <end position="32"/>
    </location>
</feature>
<dbReference type="AlphaFoldDB" id="A0A5N6TKE5"/>
<keyword evidence="7" id="KW-0863">Zinc-finger</keyword>
<name>A0A5N6TKE5_ASPAV</name>
<dbReference type="FunFam" id="3.30.160.60:FF:001281">
    <property type="entry name" value="C2H2 transcription factor, putative"/>
    <property type="match status" value="1"/>
</dbReference>
<dbReference type="InterPro" id="IPR036864">
    <property type="entry name" value="Zn2-C6_fun-type_DNA-bd_sf"/>
</dbReference>
<keyword evidence="4" id="KW-0238">DNA-binding</keyword>